<keyword evidence="4" id="KW-1185">Reference proteome</keyword>
<name>A0A6A6JUB2_WESOR</name>
<feature type="region of interest" description="Disordered" evidence="1">
    <location>
        <begin position="129"/>
        <end position="266"/>
    </location>
</feature>
<dbReference type="Proteomes" id="UP000800097">
    <property type="component" value="Unassembled WGS sequence"/>
</dbReference>
<feature type="region of interest" description="Disordered" evidence="1">
    <location>
        <begin position="1"/>
        <end position="117"/>
    </location>
</feature>
<feature type="compositionally biased region" description="Basic and acidic residues" evidence="1">
    <location>
        <begin position="452"/>
        <end position="463"/>
    </location>
</feature>
<dbReference type="InterPro" id="IPR000195">
    <property type="entry name" value="Rab-GAP-TBC_dom"/>
</dbReference>
<dbReference type="EMBL" id="ML986485">
    <property type="protein sequence ID" value="KAF2280201.1"/>
    <property type="molecule type" value="Genomic_DNA"/>
</dbReference>
<organism evidence="3 4">
    <name type="scientific">Westerdykella ornata</name>
    <dbReference type="NCBI Taxonomy" id="318751"/>
    <lineage>
        <taxon>Eukaryota</taxon>
        <taxon>Fungi</taxon>
        <taxon>Dikarya</taxon>
        <taxon>Ascomycota</taxon>
        <taxon>Pezizomycotina</taxon>
        <taxon>Dothideomycetes</taxon>
        <taxon>Pleosporomycetidae</taxon>
        <taxon>Pleosporales</taxon>
        <taxon>Sporormiaceae</taxon>
        <taxon>Westerdykella</taxon>
    </lineage>
</organism>
<sequence>MSETAVASSMTGVALNGSLDGPAHDEPAGPQPQYIAYRPPGSHFTPPASPRPATPSASIAPPSAGFHSLRSKRPANLQMDVLQGPAYERPVYSPSPSSSPTLPPSLPSPHLLPRQRAPSLLRHIAVSSPLNDGFPRAEQPLGSPTFASVTRQGSGPGPTSDPRTIFNPLASNPVNQQSGPDLASSREDPPPLTRQRPRGLTSSSQPGFLSHPPLRAAMSIPDYGQYRATGRSNPSGTYKPDRGGANWSHNDHFPPPHFRPVESRTSLRSAWTNASSSFVDVSGTERSSMVTGRSSVMSDQRTTSVYSVDRSRDDAPEDTSFDDDFMSVEDVIDSYCYEDDEEESGESPYEEVSRMGSLGGSESEVPGLSQSGSHSDRDSSQLTPEPDLAQETPQPLNDGAVSSFQPEDGDRSSEAQTDSAKSPAHTKPRLSPLVISPMRLLPVSTAEPAAENDGKAAPGKEHIPTSPGTQRQPLGKIYNDLQDLPLLPKEKSRLSRQDWAEIQAYSRKNSRGSVQLLDHCTATSPPPQRPLLAMHSPPIKDSSPLPEVDEDDAYPRRASTSVFDRRSTLLELTKVLSVSPPSPSKTKEQESRKSIHTAVKRQSSGTVANSPVSPVSSVLNIGSTPSQSSAGPPLARPKGRLPVGGMRATERDRYGFKKATDKISVQQYDAWYSTYEQYVARRRGKWIALMERNNLPTTDPTRFPEPCEKVRRYTRKGYPPEWRGAMWWFYANGQKKLDQMRGVYKSLVARVDQGELNKDDREAIERDLDRTFPDNIHFRPDPTDEHPDGFEEDEPHIVRDLRQVLQCFALNNPGIGYCQSLNFIAGLLLLFMKQDVEKVFILLTIITQTHLPGAHARSLANTEVNVLMMLIKDYLPKVWASINDTDIINNGLGSHAHPESKFQRQPTVALSCTSWFMSLFVGVLPIEVVLRVWDAFLYEGPRALFRYALAIFKLGEPEIRKFHPGDGELFMTVQNLPRKCLDPNVLHDIAFVKRGFGSLTLDVIEQKRGFWEHQVARDRSFARRRAKGGGPVQATVQEVGSRNGGASGAQQEEEKKGRMGLRRKASASRRFFRHHRER</sequence>
<dbReference type="Pfam" id="PF00566">
    <property type="entry name" value="RabGAP-TBC"/>
    <property type="match status" value="1"/>
</dbReference>
<dbReference type="RefSeq" id="XP_033657739.1">
    <property type="nucleotide sequence ID" value="XM_033797561.1"/>
</dbReference>
<feature type="compositionally biased region" description="Polar residues" evidence="1">
    <location>
        <begin position="619"/>
        <end position="630"/>
    </location>
</feature>
<feature type="compositionally biased region" description="Basic and acidic residues" evidence="1">
    <location>
        <begin position="249"/>
        <end position="262"/>
    </location>
</feature>
<feature type="compositionally biased region" description="Polar residues" evidence="1">
    <location>
        <begin position="600"/>
        <end position="609"/>
    </location>
</feature>
<feature type="region of interest" description="Disordered" evidence="1">
    <location>
        <begin position="506"/>
        <end position="560"/>
    </location>
</feature>
<feature type="region of interest" description="Disordered" evidence="1">
    <location>
        <begin position="281"/>
        <end position="482"/>
    </location>
</feature>
<feature type="compositionally biased region" description="Basic residues" evidence="1">
    <location>
        <begin position="1058"/>
        <end position="1078"/>
    </location>
</feature>
<evidence type="ECO:0000313" key="3">
    <source>
        <dbReference type="EMBL" id="KAF2280201.1"/>
    </source>
</evidence>
<protein>
    <recommendedName>
        <fullName evidence="2">Rab-GAP TBC domain-containing protein</fullName>
    </recommendedName>
</protein>
<reference evidence="3" key="1">
    <citation type="journal article" date="2020" name="Stud. Mycol.">
        <title>101 Dothideomycetes genomes: a test case for predicting lifestyles and emergence of pathogens.</title>
        <authorList>
            <person name="Haridas S."/>
            <person name="Albert R."/>
            <person name="Binder M."/>
            <person name="Bloem J."/>
            <person name="Labutti K."/>
            <person name="Salamov A."/>
            <person name="Andreopoulos B."/>
            <person name="Baker S."/>
            <person name="Barry K."/>
            <person name="Bills G."/>
            <person name="Bluhm B."/>
            <person name="Cannon C."/>
            <person name="Castanera R."/>
            <person name="Culley D."/>
            <person name="Daum C."/>
            <person name="Ezra D."/>
            <person name="Gonzalez J."/>
            <person name="Henrissat B."/>
            <person name="Kuo A."/>
            <person name="Liang C."/>
            <person name="Lipzen A."/>
            <person name="Lutzoni F."/>
            <person name="Magnuson J."/>
            <person name="Mondo S."/>
            <person name="Nolan M."/>
            <person name="Ohm R."/>
            <person name="Pangilinan J."/>
            <person name="Park H.-J."/>
            <person name="Ramirez L."/>
            <person name="Alfaro M."/>
            <person name="Sun H."/>
            <person name="Tritt A."/>
            <person name="Yoshinaga Y."/>
            <person name="Zwiers L.-H."/>
            <person name="Turgeon B."/>
            <person name="Goodwin S."/>
            <person name="Spatafora J."/>
            <person name="Crous P."/>
            <person name="Grigoriev I."/>
        </authorList>
    </citation>
    <scope>NUCLEOTIDE SEQUENCE</scope>
    <source>
        <strain evidence="3">CBS 379.55</strain>
    </source>
</reference>
<dbReference type="InterPro" id="IPR035969">
    <property type="entry name" value="Rab-GAP_TBC_sf"/>
</dbReference>
<feature type="region of interest" description="Disordered" evidence="1">
    <location>
        <begin position="1022"/>
        <end position="1078"/>
    </location>
</feature>
<dbReference type="OrthoDB" id="294251at2759"/>
<dbReference type="PANTHER" id="PTHR47219">
    <property type="entry name" value="RAB GTPASE-ACTIVATING PROTEIN 1-LIKE"/>
    <property type="match status" value="1"/>
</dbReference>
<dbReference type="GeneID" id="54550736"/>
<dbReference type="SMART" id="SM00164">
    <property type="entry name" value="TBC"/>
    <property type="match status" value="1"/>
</dbReference>
<feature type="compositionally biased region" description="Acidic residues" evidence="1">
    <location>
        <begin position="315"/>
        <end position="349"/>
    </location>
</feature>
<feature type="compositionally biased region" description="Polar residues" evidence="1">
    <location>
        <begin position="391"/>
        <end position="405"/>
    </location>
</feature>
<dbReference type="InterPro" id="IPR050302">
    <property type="entry name" value="Rab_GAP_TBC_domain"/>
</dbReference>
<feature type="compositionally biased region" description="Low complexity" evidence="1">
    <location>
        <begin position="54"/>
        <end position="64"/>
    </location>
</feature>
<dbReference type="GO" id="GO:0031267">
    <property type="term" value="F:small GTPase binding"/>
    <property type="evidence" value="ECO:0007669"/>
    <property type="project" value="TreeGrafter"/>
</dbReference>
<dbReference type="AlphaFoldDB" id="A0A6A6JUB2"/>
<evidence type="ECO:0000259" key="2">
    <source>
        <dbReference type="PROSITE" id="PS50086"/>
    </source>
</evidence>
<dbReference type="PANTHER" id="PTHR47219:SF9">
    <property type="entry name" value="GTPASE ACTIVATING PROTEIN AND CENTROSOME-ASSOCIATED, ISOFORM B"/>
    <property type="match status" value="1"/>
</dbReference>
<feature type="compositionally biased region" description="Polar residues" evidence="1">
    <location>
        <begin position="1"/>
        <end position="11"/>
    </location>
</feature>
<accession>A0A6A6JUB2</accession>
<dbReference type="Gene3D" id="1.10.8.270">
    <property type="entry name" value="putative rabgap domain of human tbc1 domain family member 14 like domains"/>
    <property type="match status" value="1"/>
</dbReference>
<feature type="compositionally biased region" description="Polar residues" evidence="1">
    <location>
        <begin position="281"/>
        <end position="306"/>
    </location>
</feature>
<evidence type="ECO:0000313" key="4">
    <source>
        <dbReference type="Proteomes" id="UP000800097"/>
    </source>
</evidence>
<dbReference type="Gene3D" id="1.10.472.80">
    <property type="entry name" value="Ypt/Rab-GAP domain of gyp1p, domain 3"/>
    <property type="match status" value="1"/>
</dbReference>
<feature type="compositionally biased region" description="Polar residues" evidence="1">
    <location>
        <begin position="169"/>
        <end position="179"/>
    </location>
</feature>
<dbReference type="GO" id="GO:0005096">
    <property type="term" value="F:GTPase activator activity"/>
    <property type="evidence" value="ECO:0007669"/>
    <property type="project" value="TreeGrafter"/>
</dbReference>
<feature type="domain" description="Rab-GAP TBC" evidence="2">
    <location>
        <begin position="717"/>
        <end position="940"/>
    </location>
</feature>
<proteinExistence type="predicted"/>
<dbReference type="PROSITE" id="PS50086">
    <property type="entry name" value="TBC_RABGAP"/>
    <property type="match status" value="1"/>
</dbReference>
<dbReference type="SUPFAM" id="SSF47923">
    <property type="entry name" value="Ypt/Rab-GAP domain of gyp1p"/>
    <property type="match status" value="2"/>
</dbReference>
<evidence type="ECO:0000256" key="1">
    <source>
        <dbReference type="SAM" id="MobiDB-lite"/>
    </source>
</evidence>
<feature type="region of interest" description="Disordered" evidence="1">
    <location>
        <begin position="574"/>
        <end position="645"/>
    </location>
</feature>
<gene>
    <name evidence="3" type="ORF">EI97DRAFT_429958</name>
</gene>